<proteinExistence type="predicted"/>
<dbReference type="PANTHER" id="PTHR31827">
    <property type="entry name" value="EMB|CAB89363.1"/>
    <property type="match status" value="1"/>
</dbReference>
<dbReference type="AlphaFoldDB" id="A0AAD8XSG4"/>
<sequence length="412" mass="44735">MMQRGNNCVLLQIDQMTSESLDGTVIEEDDIGALIYRESQLRKKEAVAAKKNERNSSASKHRATSTRRDAATIRGESSFATTDSRKLRASRARDPWQRRLRLPPKGGCNIICLTFPSTLLERGLNQPEIEKSRDIPCKGYGLAVALPVGLDSLVVGEELRKLVEKRKRHLPADVDEGIEPTKKAAKRRQRKRYECSADGCTNNVVKGGVCWRHGAKPKIKLCSNDGCTNQAKRGGVCMRHGAKVKLCSSAGCKNIVVRGGVCITHGAKMKLCRKEGCTNIIGKGGVCVKHGAKLKRCSSEGCTNIVVKGGVCVRHGAKRKQCSSSGCTNQVQQGGVCVRHGAKRKQCSSSGCTNRAQNRGVCIRHGAKPKVKLCSNEGCTNIVIKKECAGRMGQSTNDCISRKDVPISIKPK</sequence>
<keyword evidence="3" id="KW-1185">Reference proteome</keyword>
<name>A0AAD8XSG4_9STRA</name>
<dbReference type="Proteomes" id="UP001224775">
    <property type="component" value="Unassembled WGS sequence"/>
</dbReference>
<organism evidence="2 3">
    <name type="scientific">Skeletonema marinoi</name>
    <dbReference type="NCBI Taxonomy" id="267567"/>
    <lineage>
        <taxon>Eukaryota</taxon>
        <taxon>Sar</taxon>
        <taxon>Stramenopiles</taxon>
        <taxon>Ochrophyta</taxon>
        <taxon>Bacillariophyta</taxon>
        <taxon>Coscinodiscophyceae</taxon>
        <taxon>Thalassiosirophycidae</taxon>
        <taxon>Thalassiosirales</taxon>
        <taxon>Skeletonemataceae</taxon>
        <taxon>Skeletonema</taxon>
        <taxon>Skeletonema marinoi-dohrnii complex</taxon>
    </lineage>
</organism>
<evidence type="ECO:0000256" key="1">
    <source>
        <dbReference type="SAM" id="MobiDB-lite"/>
    </source>
</evidence>
<reference evidence="2" key="1">
    <citation type="submission" date="2023-06" db="EMBL/GenBank/DDBJ databases">
        <title>Survivors Of The Sea: Transcriptome response of Skeletonema marinoi to long-term dormancy.</title>
        <authorList>
            <person name="Pinder M.I.M."/>
            <person name="Kourtchenko O."/>
            <person name="Robertson E.K."/>
            <person name="Larsson T."/>
            <person name="Maumus F."/>
            <person name="Osuna-Cruz C.M."/>
            <person name="Vancaester E."/>
            <person name="Stenow R."/>
            <person name="Vandepoele K."/>
            <person name="Ploug H."/>
            <person name="Bruchert V."/>
            <person name="Godhe A."/>
            <person name="Topel M."/>
        </authorList>
    </citation>
    <scope>NUCLEOTIDE SEQUENCE</scope>
    <source>
        <strain evidence="2">R05AC</strain>
    </source>
</reference>
<dbReference type="PANTHER" id="PTHR31827:SF1">
    <property type="entry name" value="EMB|CAB89363.1"/>
    <property type="match status" value="1"/>
</dbReference>
<evidence type="ECO:0000313" key="3">
    <source>
        <dbReference type="Proteomes" id="UP001224775"/>
    </source>
</evidence>
<comment type="caution">
    <text evidence="2">The sequence shown here is derived from an EMBL/GenBank/DDBJ whole genome shotgun (WGS) entry which is preliminary data.</text>
</comment>
<protein>
    <submittedName>
        <fullName evidence="2">Uncharacterized protein</fullName>
    </submittedName>
</protein>
<gene>
    <name evidence="2" type="ORF">QTG54_016640</name>
</gene>
<feature type="compositionally biased region" description="Basic and acidic residues" evidence="1">
    <location>
        <begin position="83"/>
        <end position="92"/>
    </location>
</feature>
<dbReference type="EMBL" id="JATAAI010000061">
    <property type="protein sequence ID" value="KAK1732663.1"/>
    <property type="molecule type" value="Genomic_DNA"/>
</dbReference>
<accession>A0AAD8XSG4</accession>
<evidence type="ECO:0000313" key="2">
    <source>
        <dbReference type="EMBL" id="KAK1732663.1"/>
    </source>
</evidence>
<feature type="region of interest" description="Disordered" evidence="1">
    <location>
        <begin position="46"/>
        <end position="92"/>
    </location>
</feature>